<dbReference type="Pfam" id="PF04012">
    <property type="entry name" value="PspA_IM30"/>
    <property type="match status" value="1"/>
</dbReference>
<evidence type="ECO:0000313" key="4">
    <source>
        <dbReference type="EMBL" id="PPB50824.1"/>
    </source>
</evidence>
<dbReference type="PANTHER" id="PTHR31088">
    <property type="entry name" value="MEMBRANE-ASSOCIATED PROTEIN VIPP1, CHLOROPLASTIC"/>
    <property type="match status" value="1"/>
</dbReference>
<dbReference type="PANTHER" id="PTHR31088:SF6">
    <property type="entry name" value="PHAGE SHOCK PROTEIN A"/>
    <property type="match status" value="1"/>
</dbReference>
<dbReference type="Proteomes" id="UP000239297">
    <property type="component" value="Unassembled WGS sequence"/>
</dbReference>
<keyword evidence="2" id="KW-0175">Coiled coil</keyword>
<evidence type="ECO:0000256" key="1">
    <source>
        <dbReference type="ARBA" id="ARBA00043985"/>
    </source>
</evidence>
<evidence type="ECO:0000256" key="2">
    <source>
        <dbReference type="SAM" id="Coils"/>
    </source>
</evidence>
<gene>
    <name evidence="4" type="ORF">C4K88_02840</name>
</gene>
<feature type="region of interest" description="Disordered" evidence="3">
    <location>
        <begin position="232"/>
        <end position="272"/>
    </location>
</feature>
<feature type="coiled-coil region" evidence="2">
    <location>
        <begin position="132"/>
        <end position="166"/>
    </location>
</feature>
<dbReference type="RefSeq" id="WP_104120088.1">
    <property type="nucleotide sequence ID" value="NZ_PRKW01000001.1"/>
</dbReference>
<dbReference type="AlphaFoldDB" id="A0A2S5J1Z1"/>
<dbReference type="InterPro" id="IPR007157">
    <property type="entry name" value="PspA_VIPP1"/>
</dbReference>
<sequence>MVKQSIFGRMAQLTRANINALLDQAEDPQKMLDQMVRDFTNSIAEAESAVAQTIGNLRMMQDDYNEDIESARSWGNKALAASRKADEYRASGDAADAQKFDNLAKVAIQRQMSSENEAKGAEPTIASQTEIVEKLKDGLNQMRGKLNELTVKRDQLIARSRTAQAQQQVHDAVKSIDFMDPTSEVGRFEEKIRREEARVRGQQELASSSLDAQFESLEDLGEQTEIEARLAALKSGTGSRSAIGQGADGDGDADTSTDTAAAGAPSKSETTY</sequence>
<accession>A0A2S5J1Z1</accession>
<reference evidence="4 5" key="1">
    <citation type="journal article" date="2014" name="Int. J. Syst. Evol. Microbiol.">
        <title>Arthrobacter pityocampae sp. nov., isolated from Thaumetopoea pityocampa (Lep., Thaumetopoeidae).</title>
        <authorList>
            <person name="Ince I.A."/>
            <person name="Demirbag Z."/>
            <person name="Kati H."/>
        </authorList>
    </citation>
    <scope>NUCLEOTIDE SEQUENCE [LARGE SCALE GENOMIC DNA]</scope>
    <source>
        <strain evidence="4 5">Tp2</strain>
    </source>
</reference>
<dbReference type="EMBL" id="PRKW01000001">
    <property type="protein sequence ID" value="PPB50824.1"/>
    <property type="molecule type" value="Genomic_DNA"/>
</dbReference>
<organism evidence="4 5">
    <name type="scientific">Arthrobacter pityocampae</name>
    <dbReference type="NCBI Taxonomy" id="547334"/>
    <lineage>
        <taxon>Bacteria</taxon>
        <taxon>Bacillati</taxon>
        <taxon>Actinomycetota</taxon>
        <taxon>Actinomycetes</taxon>
        <taxon>Micrococcales</taxon>
        <taxon>Micrococcaceae</taxon>
        <taxon>Arthrobacter</taxon>
    </lineage>
</organism>
<keyword evidence="5" id="KW-1185">Reference proteome</keyword>
<comment type="similarity">
    <text evidence="1">Belongs to the PspA/Vipp/IM30 family.</text>
</comment>
<proteinExistence type="inferred from homology"/>
<dbReference type="OrthoDB" id="9779630at2"/>
<evidence type="ECO:0000256" key="3">
    <source>
        <dbReference type="SAM" id="MobiDB-lite"/>
    </source>
</evidence>
<name>A0A2S5J1Z1_9MICC</name>
<protein>
    <recommendedName>
        <fullName evidence="6">Phage shock protein A</fullName>
    </recommendedName>
</protein>
<evidence type="ECO:0000313" key="5">
    <source>
        <dbReference type="Proteomes" id="UP000239297"/>
    </source>
</evidence>
<comment type="caution">
    <text evidence="4">The sequence shown here is derived from an EMBL/GenBank/DDBJ whole genome shotgun (WGS) entry which is preliminary data.</text>
</comment>
<evidence type="ECO:0008006" key="6">
    <source>
        <dbReference type="Google" id="ProtNLM"/>
    </source>
</evidence>